<organism evidence="2 3">
    <name type="scientific">Actinacidiphila paucisporea</name>
    <dbReference type="NCBI Taxonomy" id="310782"/>
    <lineage>
        <taxon>Bacteria</taxon>
        <taxon>Bacillati</taxon>
        <taxon>Actinomycetota</taxon>
        <taxon>Actinomycetes</taxon>
        <taxon>Kitasatosporales</taxon>
        <taxon>Streptomycetaceae</taxon>
        <taxon>Actinacidiphila</taxon>
    </lineage>
</organism>
<dbReference type="Gene3D" id="3.40.50.1000">
    <property type="entry name" value="HAD superfamily/HAD-like"/>
    <property type="match status" value="1"/>
</dbReference>
<feature type="region of interest" description="Disordered" evidence="1">
    <location>
        <begin position="606"/>
        <end position="655"/>
    </location>
</feature>
<evidence type="ECO:0000256" key="1">
    <source>
        <dbReference type="SAM" id="MobiDB-lite"/>
    </source>
</evidence>
<dbReference type="SUPFAM" id="SSF55729">
    <property type="entry name" value="Acyl-CoA N-acyltransferases (Nat)"/>
    <property type="match status" value="1"/>
</dbReference>
<keyword evidence="3" id="KW-1185">Reference proteome</keyword>
<gene>
    <name evidence="2" type="ORF">SAMN05216499_1202</name>
</gene>
<dbReference type="Gene3D" id="3.40.50.1110">
    <property type="entry name" value="SGNH hydrolase"/>
    <property type="match status" value="1"/>
</dbReference>
<dbReference type="SUPFAM" id="SSF56784">
    <property type="entry name" value="HAD-like"/>
    <property type="match status" value="1"/>
</dbReference>
<dbReference type="RefSeq" id="WP_073501294.1">
    <property type="nucleotide sequence ID" value="NZ_FRBI01000020.1"/>
</dbReference>
<dbReference type="NCBIfam" id="TIGR01686">
    <property type="entry name" value="FkbH"/>
    <property type="match status" value="1"/>
</dbReference>
<accession>A0A1M7NV44</accession>
<dbReference type="NCBIfam" id="TIGR01681">
    <property type="entry name" value="HAD-SF-IIIC"/>
    <property type="match status" value="1"/>
</dbReference>
<reference evidence="2 3" key="1">
    <citation type="submission" date="2016-11" db="EMBL/GenBank/DDBJ databases">
        <authorList>
            <person name="Jaros S."/>
            <person name="Januszkiewicz K."/>
            <person name="Wedrychowicz H."/>
        </authorList>
    </citation>
    <scope>NUCLEOTIDE SEQUENCE [LARGE SCALE GENOMIC DNA]</scope>
    <source>
        <strain evidence="2 3">CGMCC 4.2025</strain>
    </source>
</reference>
<dbReference type="OrthoDB" id="323926at2"/>
<dbReference type="EMBL" id="FRBI01000020">
    <property type="protein sequence ID" value="SHN07927.1"/>
    <property type="molecule type" value="Genomic_DNA"/>
</dbReference>
<feature type="compositionally biased region" description="Gly residues" evidence="1">
    <location>
        <begin position="611"/>
        <end position="631"/>
    </location>
</feature>
<dbReference type="AlphaFoldDB" id="A0A1M7NV44"/>
<dbReference type="Gene3D" id="3.40.630.30">
    <property type="match status" value="1"/>
</dbReference>
<dbReference type="InterPro" id="IPR010033">
    <property type="entry name" value="HAD_SF_ppase_IIIC"/>
</dbReference>
<dbReference type="InterPro" id="IPR036412">
    <property type="entry name" value="HAD-like_sf"/>
</dbReference>
<sequence>MSVPEEDVFGLLRAGLAAGAYPRLRGLLAGLRDADLQRAGRLLARLDPAEVLREHPGTPVVKVAVTGHGTLSALVPALTVQAARHGLLLRPHVSAFDSWIFELSDPGSGLYAADGDLTLCVLDPFVVFDEVPVPWGPADVERVLGEKLATLERLVKTFDAAGRGGVLVLNTIPLPRRWSAQLVDLRSRAELGAVWREANARLLRLAGASVAVVDLDPLLAEGVPVTDPRLSAYAKEHLSAELIAGYAREVVHLARGGAGRTKKALVVDLDETLWGGVLSEDGVDGIEIGEGYRGEAFAAFQRVVKQIGSQGVILAVASKNDAEPVAQALRERDGMVLREEDFVRVTANWRPKHENLTELAAALNIGVDSLVFADDSPFECGLVGRQLPDVAVVRLDEEPALHIERLLADGWFDVREVTAEDRARTSRYRDELVRADFREGFTSVDDYLAELDIRVDLAVPSDREVPRVSQLTLRTNQFNLTTHRLQPAEVSAWIADPAGLVLRIASSDRFGENGLVGAVFARWEEKVLRIDNIVLSCRVFSRGIEQTCLAAVLAHARAEGASAVTGDYRATAKNAMVRDFYPRHGFVRLDDGDGSAASFRLDLHASPDADGTGGTEGTGAAGGTGGTGTGGTRATDGTGFPAHVQLTTTLSGVPR</sequence>
<dbReference type="InterPro" id="IPR016181">
    <property type="entry name" value="Acyl_CoA_acyltransferase"/>
</dbReference>
<dbReference type="Proteomes" id="UP000184111">
    <property type="component" value="Unassembled WGS sequence"/>
</dbReference>
<dbReference type="InterPro" id="IPR010037">
    <property type="entry name" value="FkbH_domain"/>
</dbReference>
<protein>
    <submittedName>
        <fullName evidence="2">D-glyceryl-ACP synthase</fullName>
    </submittedName>
</protein>
<evidence type="ECO:0000313" key="2">
    <source>
        <dbReference type="EMBL" id="SHN07927.1"/>
    </source>
</evidence>
<dbReference type="STRING" id="310782.SAMN05216499_1202"/>
<name>A0A1M7NV44_9ACTN</name>
<dbReference type="InterPro" id="IPR036514">
    <property type="entry name" value="SGNH_hydro_sf"/>
</dbReference>
<dbReference type="InterPro" id="IPR023214">
    <property type="entry name" value="HAD_sf"/>
</dbReference>
<feature type="compositionally biased region" description="Polar residues" evidence="1">
    <location>
        <begin position="645"/>
        <end position="655"/>
    </location>
</feature>
<evidence type="ECO:0000313" key="3">
    <source>
        <dbReference type="Proteomes" id="UP000184111"/>
    </source>
</evidence>
<proteinExistence type="predicted"/>